<dbReference type="Pfam" id="PF07973">
    <property type="entry name" value="tRNA_SAD"/>
    <property type="match status" value="1"/>
</dbReference>
<dbReference type="AlphaFoldDB" id="A0A2I0XFQ4"/>
<dbReference type="GO" id="GO:0005737">
    <property type="term" value="C:cytoplasm"/>
    <property type="evidence" value="ECO:0007669"/>
    <property type="project" value="UniProtKB-SubCell"/>
</dbReference>
<dbReference type="SMART" id="SM00863">
    <property type="entry name" value="tRNA_SAD"/>
    <property type="match status" value="1"/>
</dbReference>
<proteinExistence type="inferred from homology"/>
<organism evidence="5 6">
    <name type="scientific">Dendrobium catenatum</name>
    <dbReference type="NCBI Taxonomy" id="906689"/>
    <lineage>
        <taxon>Eukaryota</taxon>
        <taxon>Viridiplantae</taxon>
        <taxon>Streptophyta</taxon>
        <taxon>Embryophyta</taxon>
        <taxon>Tracheophyta</taxon>
        <taxon>Spermatophyta</taxon>
        <taxon>Magnoliopsida</taxon>
        <taxon>Liliopsida</taxon>
        <taxon>Asparagales</taxon>
        <taxon>Orchidaceae</taxon>
        <taxon>Epidendroideae</taxon>
        <taxon>Malaxideae</taxon>
        <taxon>Dendrobiinae</taxon>
        <taxon>Dendrobium</taxon>
    </lineage>
</organism>
<sequence>MRVYIDVAGAALALSKCFPLDLVERQYEVPARRCVRGPTSMTKHCPTKLAYFDDMQALQYPAIFIAFEQVDGRLAMILDSTIFHPQGGGQPADKGVIYSSGFRFVVEDVRSNDGVVFHFGYIDNSQDDYEPNLKERQEVTLQVDAQRRALNSRIHSAGHLLDICVRNVGLSHLKPGKGYHFPDGPFVEYIGVIPLDQLQIKQKELEQEANSLISIGGKVFASVLSYDEAVQWCNGDLPSYILKGSTPRIVRLGDNAGCPCGGTHVADISDIKNFKVTQVRSKKGVTKVSYSINP</sequence>
<reference evidence="5 6" key="1">
    <citation type="journal article" date="2016" name="Sci. Rep.">
        <title>The Dendrobium catenatum Lindl. genome sequence provides insights into polysaccharide synthase, floral development and adaptive evolution.</title>
        <authorList>
            <person name="Zhang G.Q."/>
            <person name="Xu Q."/>
            <person name="Bian C."/>
            <person name="Tsai W.C."/>
            <person name="Yeh C.M."/>
            <person name="Liu K.W."/>
            <person name="Yoshida K."/>
            <person name="Zhang L.S."/>
            <person name="Chang S.B."/>
            <person name="Chen F."/>
            <person name="Shi Y."/>
            <person name="Su Y.Y."/>
            <person name="Zhang Y.Q."/>
            <person name="Chen L.J."/>
            <person name="Yin Y."/>
            <person name="Lin M."/>
            <person name="Huang H."/>
            <person name="Deng H."/>
            <person name="Wang Z.W."/>
            <person name="Zhu S.L."/>
            <person name="Zhao X."/>
            <person name="Deng C."/>
            <person name="Niu S.C."/>
            <person name="Huang J."/>
            <person name="Wang M."/>
            <person name="Liu G.H."/>
            <person name="Yang H.J."/>
            <person name="Xiao X.J."/>
            <person name="Hsiao Y.Y."/>
            <person name="Wu W.L."/>
            <person name="Chen Y.Y."/>
            <person name="Mitsuda N."/>
            <person name="Ohme-Takagi M."/>
            <person name="Luo Y.B."/>
            <person name="Van de Peer Y."/>
            <person name="Liu Z.J."/>
        </authorList>
    </citation>
    <scope>NUCLEOTIDE SEQUENCE [LARGE SCALE GENOMIC DNA]</scope>
    <source>
        <tissue evidence="5">The whole plant</tissue>
    </source>
</reference>
<keyword evidence="6" id="KW-1185">Reference proteome</keyword>
<dbReference type="Gene3D" id="2.40.30.130">
    <property type="match status" value="1"/>
</dbReference>
<dbReference type="EMBL" id="KZ501925">
    <property type="protein sequence ID" value="PKU86742.1"/>
    <property type="molecule type" value="Genomic_DNA"/>
</dbReference>
<dbReference type="STRING" id="906689.A0A2I0XFQ4"/>
<feature type="domain" description="Alanyl-transfer RNA synthetases family profile" evidence="4">
    <location>
        <begin position="47"/>
        <end position="278"/>
    </location>
</feature>
<dbReference type="Proteomes" id="UP000233837">
    <property type="component" value="Unassembled WGS sequence"/>
</dbReference>
<evidence type="ECO:0000313" key="5">
    <source>
        <dbReference type="EMBL" id="PKU86742.1"/>
    </source>
</evidence>
<evidence type="ECO:0000256" key="2">
    <source>
        <dbReference type="ARBA" id="ARBA00004496"/>
    </source>
</evidence>
<keyword evidence="5" id="KW-0436">Ligase</keyword>
<dbReference type="SUPFAM" id="SSF55186">
    <property type="entry name" value="ThrRS/AlaRS common domain"/>
    <property type="match status" value="1"/>
</dbReference>
<reference evidence="5 6" key="2">
    <citation type="journal article" date="2017" name="Nature">
        <title>The Apostasia genome and the evolution of orchids.</title>
        <authorList>
            <person name="Zhang G.Q."/>
            <person name="Liu K.W."/>
            <person name="Li Z."/>
            <person name="Lohaus R."/>
            <person name="Hsiao Y.Y."/>
            <person name="Niu S.C."/>
            <person name="Wang J.Y."/>
            <person name="Lin Y.C."/>
            <person name="Xu Q."/>
            <person name="Chen L.J."/>
            <person name="Yoshida K."/>
            <person name="Fujiwara S."/>
            <person name="Wang Z.W."/>
            <person name="Zhang Y.Q."/>
            <person name="Mitsuda N."/>
            <person name="Wang M."/>
            <person name="Liu G.H."/>
            <person name="Pecoraro L."/>
            <person name="Huang H.X."/>
            <person name="Xiao X.J."/>
            <person name="Lin M."/>
            <person name="Wu X.Y."/>
            <person name="Wu W.L."/>
            <person name="Chen Y.Y."/>
            <person name="Chang S.B."/>
            <person name="Sakamoto S."/>
            <person name="Ohme-Takagi M."/>
            <person name="Yagi M."/>
            <person name="Zeng S.J."/>
            <person name="Shen C.Y."/>
            <person name="Yeh C.M."/>
            <person name="Luo Y.B."/>
            <person name="Tsai W.C."/>
            <person name="Van de Peer Y."/>
            <person name="Liu Z.J."/>
        </authorList>
    </citation>
    <scope>NUCLEOTIDE SEQUENCE [LARGE SCALE GENOMIC DNA]</scope>
    <source>
        <tissue evidence="5">The whole plant</tissue>
    </source>
</reference>
<dbReference type="Pfam" id="PF01411">
    <property type="entry name" value="tRNA-synt_2c"/>
    <property type="match status" value="1"/>
</dbReference>
<dbReference type="Gene3D" id="3.30.980.10">
    <property type="entry name" value="Threonyl-trna Synthetase, Chain A, domain 2"/>
    <property type="match status" value="1"/>
</dbReference>
<dbReference type="FunFam" id="3.30.980.10:FF:000008">
    <property type="entry name" value="Similar to alanyl-tRNA synthetase"/>
    <property type="match status" value="1"/>
</dbReference>
<dbReference type="InterPro" id="IPR012947">
    <property type="entry name" value="tRNA_SAD"/>
</dbReference>
<comment type="subcellular location">
    <subcellularLocation>
        <location evidence="2">Cytoplasm</location>
    </subcellularLocation>
</comment>
<dbReference type="InterPro" id="IPR018165">
    <property type="entry name" value="Ala-tRNA-synth_IIc_core"/>
</dbReference>
<dbReference type="InterPro" id="IPR051335">
    <property type="entry name" value="Alanyl-tRNA_Editing_Enzymes"/>
</dbReference>
<dbReference type="SUPFAM" id="SSF50447">
    <property type="entry name" value="Translation proteins"/>
    <property type="match status" value="1"/>
</dbReference>
<comment type="similarity">
    <text evidence="3">Belongs to the class-II aminoacyl-tRNA synthetase family. Alax-L subfamily.</text>
</comment>
<protein>
    <submittedName>
        <fullName evidence="5">Alanine--tRNA ligase</fullName>
    </submittedName>
</protein>
<name>A0A2I0XFQ4_9ASPA</name>
<dbReference type="PANTHER" id="PTHR43462:SF2">
    <property type="entry name" value="THREONYL AND ALANYL TRNA SYNTHETASE SECOND ADDITIONAL DOMAIN-CONTAINING PROTEIN"/>
    <property type="match status" value="1"/>
</dbReference>
<dbReference type="InterPro" id="IPR018164">
    <property type="entry name" value="Ala-tRNA-synth_IIc_N"/>
</dbReference>
<comment type="cofactor">
    <cofactor evidence="1">
        <name>Zn(2+)</name>
        <dbReference type="ChEBI" id="CHEBI:29105"/>
    </cofactor>
</comment>
<dbReference type="GO" id="GO:0005524">
    <property type="term" value="F:ATP binding"/>
    <property type="evidence" value="ECO:0007669"/>
    <property type="project" value="InterPro"/>
</dbReference>
<dbReference type="InterPro" id="IPR009000">
    <property type="entry name" value="Transl_B-barrel_sf"/>
</dbReference>
<evidence type="ECO:0000259" key="4">
    <source>
        <dbReference type="PROSITE" id="PS50860"/>
    </source>
</evidence>
<dbReference type="PANTHER" id="PTHR43462">
    <property type="entry name" value="ALANYL-TRNA EDITING PROTEIN"/>
    <property type="match status" value="1"/>
</dbReference>
<dbReference type="PROSITE" id="PS50860">
    <property type="entry name" value="AA_TRNA_LIGASE_II_ALA"/>
    <property type="match status" value="1"/>
</dbReference>
<dbReference type="InterPro" id="IPR018163">
    <property type="entry name" value="Thr/Ala-tRNA-synth_IIc_edit"/>
</dbReference>
<accession>A0A2I0XFQ4</accession>
<evidence type="ECO:0000256" key="1">
    <source>
        <dbReference type="ARBA" id="ARBA00001947"/>
    </source>
</evidence>
<dbReference type="GO" id="GO:0004813">
    <property type="term" value="F:alanine-tRNA ligase activity"/>
    <property type="evidence" value="ECO:0007669"/>
    <property type="project" value="InterPro"/>
</dbReference>
<evidence type="ECO:0000313" key="6">
    <source>
        <dbReference type="Proteomes" id="UP000233837"/>
    </source>
</evidence>
<dbReference type="GO" id="GO:0006419">
    <property type="term" value="P:alanyl-tRNA aminoacylation"/>
    <property type="evidence" value="ECO:0007669"/>
    <property type="project" value="InterPro"/>
</dbReference>
<evidence type="ECO:0000256" key="3">
    <source>
        <dbReference type="ARBA" id="ARBA00008429"/>
    </source>
</evidence>
<dbReference type="GO" id="GO:0003676">
    <property type="term" value="F:nucleic acid binding"/>
    <property type="evidence" value="ECO:0007669"/>
    <property type="project" value="InterPro"/>
</dbReference>
<gene>
    <name evidence="5" type="primary">ALATS</name>
    <name evidence="5" type="ORF">MA16_Dca020789</name>
</gene>